<accession>A0A9Q0YPS7</accession>
<name>A0A9Q0YPS7_HOLLE</name>
<dbReference type="Proteomes" id="UP001152320">
    <property type="component" value="Chromosome 19"/>
</dbReference>
<gene>
    <name evidence="1" type="ORF">HOLleu_36814</name>
</gene>
<protein>
    <submittedName>
        <fullName evidence="1">Uncharacterized protein</fullName>
    </submittedName>
</protein>
<sequence>MAYGDDTQLYQGVPNEWRGCVNPRLELCLRDMKSCTTLYRLVLNDSKTEVIYFSSKFIKTPPFPKITVGNSEVETLRVAKNFGVIFFLH</sequence>
<evidence type="ECO:0000313" key="1">
    <source>
        <dbReference type="EMBL" id="KAJ8024162.1"/>
    </source>
</evidence>
<evidence type="ECO:0000313" key="2">
    <source>
        <dbReference type="Proteomes" id="UP001152320"/>
    </source>
</evidence>
<comment type="caution">
    <text evidence="1">The sequence shown here is derived from an EMBL/GenBank/DDBJ whole genome shotgun (WGS) entry which is preliminary data.</text>
</comment>
<organism evidence="1 2">
    <name type="scientific">Holothuria leucospilota</name>
    <name type="common">Black long sea cucumber</name>
    <name type="synonym">Mertensiothuria leucospilota</name>
    <dbReference type="NCBI Taxonomy" id="206669"/>
    <lineage>
        <taxon>Eukaryota</taxon>
        <taxon>Metazoa</taxon>
        <taxon>Echinodermata</taxon>
        <taxon>Eleutherozoa</taxon>
        <taxon>Echinozoa</taxon>
        <taxon>Holothuroidea</taxon>
        <taxon>Aspidochirotacea</taxon>
        <taxon>Aspidochirotida</taxon>
        <taxon>Holothuriidae</taxon>
        <taxon>Holothuria</taxon>
    </lineage>
</organism>
<dbReference type="OrthoDB" id="8939918at2759"/>
<dbReference type="EMBL" id="JAIZAY010000019">
    <property type="protein sequence ID" value="KAJ8024162.1"/>
    <property type="molecule type" value="Genomic_DNA"/>
</dbReference>
<proteinExistence type="predicted"/>
<reference evidence="1" key="1">
    <citation type="submission" date="2021-10" db="EMBL/GenBank/DDBJ databases">
        <title>Tropical sea cucumber genome reveals ecological adaptation and Cuvierian tubules defense mechanism.</title>
        <authorList>
            <person name="Chen T."/>
        </authorList>
    </citation>
    <scope>NUCLEOTIDE SEQUENCE</scope>
    <source>
        <strain evidence="1">Nanhai2018</strain>
        <tissue evidence="1">Muscle</tissue>
    </source>
</reference>
<dbReference type="AlphaFoldDB" id="A0A9Q0YPS7"/>
<keyword evidence="2" id="KW-1185">Reference proteome</keyword>